<dbReference type="EMBL" id="QVQW01000010">
    <property type="protein sequence ID" value="RKU47147.1"/>
    <property type="molecule type" value="Genomic_DNA"/>
</dbReference>
<dbReference type="OrthoDB" id="3358017at2759"/>
<feature type="transmembrane region" description="Helical" evidence="6">
    <location>
        <begin position="232"/>
        <end position="255"/>
    </location>
</feature>
<keyword evidence="4 6" id="KW-0472">Membrane</keyword>
<keyword evidence="2 6" id="KW-0812">Transmembrane</keyword>
<dbReference type="STRING" id="177199.A0A420YGZ2"/>
<evidence type="ECO:0000256" key="3">
    <source>
        <dbReference type="ARBA" id="ARBA00022989"/>
    </source>
</evidence>
<dbReference type="AlphaFoldDB" id="A0A420YGZ2"/>
<evidence type="ECO:0000256" key="2">
    <source>
        <dbReference type="ARBA" id="ARBA00022692"/>
    </source>
</evidence>
<evidence type="ECO:0000313" key="7">
    <source>
        <dbReference type="EMBL" id="RKU47147.1"/>
    </source>
</evidence>
<evidence type="ECO:0000256" key="5">
    <source>
        <dbReference type="SAM" id="MobiDB-lite"/>
    </source>
</evidence>
<evidence type="ECO:0000256" key="4">
    <source>
        <dbReference type="ARBA" id="ARBA00023136"/>
    </source>
</evidence>
<keyword evidence="3 6" id="KW-1133">Transmembrane helix</keyword>
<feature type="transmembrane region" description="Helical" evidence="6">
    <location>
        <begin position="194"/>
        <end position="217"/>
    </location>
</feature>
<evidence type="ECO:0000313" key="8">
    <source>
        <dbReference type="Proteomes" id="UP000275385"/>
    </source>
</evidence>
<comment type="subcellular location">
    <subcellularLocation>
        <location evidence="1">Membrane</location>
        <topology evidence="1">Multi-pass membrane protein</topology>
    </subcellularLocation>
</comment>
<feature type="transmembrane region" description="Helical" evidence="6">
    <location>
        <begin position="282"/>
        <end position="302"/>
    </location>
</feature>
<dbReference type="GO" id="GO:0005886">
    <property type="term" value="C:plasma membrane"/>
    <property type="evidence" value="ECO:0007669"/>
    <property type="project" value="TreeGrafter"/>
</dbReference>
<keyword evidence="8" id="KW-1185">Reference proteome</keyword>
<dbReference type="PANTHER" id="PTHR31465">
    <property type="entry name" value="PROTEIN RTA1-RELATED"/>
    <property type="match status" value="1"/>
</dbReference>
<evidence type="ECO:0000256" key="6">
    <source>
        <dbReference type="SAM" id="Phobius"/>
    </source>
</evidence>
<dbReference type="InterPro" id="IPR007568">
    <property type="entry name" value="RTA1"/>
</dbReference>
<sequence length="384" mass="42381">MDCHSRSWSIIIVGRPALERIVGSGEDESRRRSYQHGWHPSSRVGVDARVALSVMAYIDATVARPRLYEDCTEVSPQCPVKATTLGYYPNKGVNVFIAICFIAVALATLTVGIRKRTWTFMVFVTAGCILEFAGYVTRVLLHDNPWDSGAFRTQIVAIILGPTLICVSIYVTLKHVCLALNPTLSRVAPTKYPYIFIPADVSCLLVQAIGGSIAASAGSDKPDLLKTGNRTIIAGICLQVVVLAFFGLAAADYWLRVKRWIRTPEAAPGAVALYRDRKFRMFVYAVTVAFTLIFIRCIYRIAEMAGGWGNHIMQDEPSFVVLESFMVAIACILLAAFPPGYFFPQMVSNRRERRRSAKSPSAGNESPQDVELVVEPKYAGDGRQ</sequence>
<feature type="transmembrane region" description="Helical" evidence="6">
    <location>
        <begin position="153"/>
        <end position="173"/>
    </location>
</feature>
<evidence type="ECO:0008006" key="9">
    <source>
        <dbReference type="Google" id="ProtNLM"/>
    </source>
</evidence>
<dbReference type="Pfam" id="PF04479">
    <property type="entry name" value="RTA1"/>
    <property type="match status" value="1"/>
</dbReference>
<reference evidence="7 8" key="1">
    <citation type="submission" date="2018-08" db="EMBL/GenBank/DDBJ databases">
        <title>Draft genome of the lignicolous fungus Coniochaeta pulveracea.</title>
        <authorList>
            <person name="Borstlap C.J."/>
            <person name="De Witt R.N."/>
            <person name="Botha A."/>
            <person name="Volschenk H."/>
        </authorList>
    </citation>
    <scope>NUCLEOTIDE SEQUENCE [LARGE SCALE GENOMIC DNA]</scope>
    <source>
        <strain evidence="7 8">CAB683</strain>
    </source>
</reference>
<feature type="transmembrane region" description="Helical" evidence="6">
    <location>
        <begin position="322"/>
        <end position="344"/>
    </location>
</feature>
<feature type="compositionally biased region" description="Polar residues" evidence="5">
    <location>
        <begin position="358"/>
        <end position="367"/>
    </location>
</feature>
<name>A0A420YGZ2_9PEZI</name>
<comment type="caution">
    <text evidence="7">The sequence shown here is derived from an EMBL/GenBank/DDBJ whole genome shotgun (WGS) entry which is preliminary data.</text>
</comment>
<gene>
    <name evidence="7" type="ORF">DL546_006404</name>
</gene>
<dbReference type="Proteomes" id="UP000275385">
    <property type="component" value="Unassembled WGS sequence"/>
</dbReference>
<protein>
    <recommendedName>
        <fullName evidence="9">Phospholipid-translocating ATPase rsb1</fullName>
    </recommendedName>
</protein>
<proteinExistence type="predicted"/>
<dbReference type="PANTHER" id="PTHR31465:SF8">
    <property type="entry name" value="DOMAIN PROTEIN, PUTATIVE (AFU_ORTHOLOGUE AFUA_6G14140)-RELATED"/>
    <property type="match status" value="1"/>
</dbReference>
<evidence type="ECO:0000256" key="1">
    <source>
        <dbReference type="ARBA" id="ARBA00004141"/>
    </source>
</evidence>
<feature type="transmembrane region" description="Helical" evidence="6">
    <location>
        <begin position="93"/>
        <end position="113"/>
    </location>
</feature>
<feature type="transmembrane region" description="Helical" evidence="6">
    <location>
        <begin position="120"/>
        <end position="141"/>
    </location>
</feature>
<accession>A0A420YGZ2</accession>
<dbReference type="GO" id="GO:0000324">
    <property type="term" value="C:fungal-type vacuole"/>
    <property type="evidence" value="ECO:0007669"/>
    <property type="project" value="TreeGrafter"/>
</dbReference>
<organism evidence="7 8">
    <name type="scientific">Coniochaeta pulveracea</name>
    <dbReference type="NCBI Taxonomy" id="177199"/>
    <lineage>
        <taxon>Eukaryota</taxon>
        <taxon>Fungi</taxon>
        <taxon>Dikarya</taxon>
        <taxon>Ascomycota</taxon>
        <taxon>Pezizomycotina</taxon>
        <taxon>Sordariomycetes</taxon>
        <taxon>Sordariomycetidae</taxon>
        <taxon>Coniochaetales</taxon>
        <taxon>Coniochaetaceae</taxon>
        <taxon>Coniochaeta</taxon>
    </lineage>
</organism>
<feature type="region of interest" description="Disordered" evidence="5">
    <location>
        <begin position="353"/>
        <end position="384"/>
    </location>
</feature>